<name>A0A3D8M7B7_9ALTE</name>
<gene>
    <name evidence="3" type="ORF">DXV75_10240</name>
</gene>
<organism evidence="3 4">
    <name type="scientific">Alteromonas aestuariivivens</name>
    <dbReference type="NCBI Taxonomy" id="1938339"/>
    <lineage>
        <taxon>Bacteria</taxon>
        <taxon>Pseudomonadati</taxon>
        <taxon>Pseudomonadota</taxon>
        <taxon>Gammaproteobacteria</taxon>
        <taxon>Alteromonadales</taxon>
        <taxon>Alteromonadaceae</taxon>
        <taxon>Alteromonas/Salinimonas group</taxon>
        <taxon>Alteromonas</taxon>
    </lineage>
</organism>
<keyword evidence="2" id="KW-0285">Flavoprotein</keyword>
<dbReference type="InterPro" id="IPR033856">
    <property type="entry name" value="Trp_halogen"/>
</dbReference>
<evidence type="ECO:0000256" key="1">
    <source>
        <dbReference type="PIRSR" id="PIRSR011396-1"/>
    </source>
</evidence>
<dbReference type="AlphaFoldDB" id="A0A3D8M7B7"/>
<proteinExistence type="predicted"/>
<dbReference type="RefSeq" id="WP_115593308.1">
    <property type="nucleotide sequence ID" value="NZ_QRHA01000006.1"/>
</dbReference>
<dbReference type="Proteomes" id="UP000256561">
    <property type="component" value="Unassembled WGS sequence"/>
</dbReference>
<keyword evidence="2" id="KW-0547">Nucleotide-binding</keyword>
<dbReference type="InterPro" id="IPR036188">
    <property type="entry name" value="FAD/NAD-bd_sf"/>
</dbReference>
<dbReference type="InterPro" id="IPR006905">
    <property type="entry name" value="Flavin_halogenase"/>
</dbReference>
<feature type="binding site" evidence="2">
    <location>
        <begin position="12"/>
        <end position="15"/>
    </location>
    <ligand>
        <name>FAD</name>
        <dbReference type="ChEBI" id="CHEBI:57692"/>
    </ligand>
</feature>
<accession>A0A3D8M7B7</accession>
<dbReference type="PIRSF" id="PIRSF011396">
    <property type="entry name" value="Trp_halogenase"/>
    <property type="match status" value="1"/>
</dbReference>
<feature type="binding site" evidence="2">
    <location>
        <position position="184"/>
    </location>
    <ligand>
        <name>FAD</name>
        <dbReference type="ChEBI" id="CHEBI:57692"/>
    </ligand>
</feature>
<dbReference type="GO" id="GO:0000166">
    <property type="term" value="F:nucleotide binding"/>
    <property type="evidence" value="ECO:0007669"/>
    <property type="project" value="UniProtKB-KW"/>
</dbReference>
<evidence type="ECO:0000256" key="2">
    <source>
        <dbReference type="PIRSR" id="PIRSR011396-2"/>
    </source>
</evidence>
<protein>
    <submittedName>
        <fullName evidence="3">Tryptophan 7-halogenase</fullName>
    </submittedName>
</protein>
<dbReference type="SUPFAM" id="SSF51905">
    <property type="entry name" value="FAD/NAD(P)-binding domain"/>
    <property type="match status" value="1"/>
</dbReference>
<feature type="binding site" evidence="2">
    <location>
        <position position="78"/>
    </location>
    <ligand>
        <name>7-chloro-L-tryptophan</name>
        <dbReference type="ChEBI" id="CHEBI:58713"/>
    </ligand>
</feature>
<keyword evidence="2" id="KW-0274">FAD</keyword>
<dbReference type="EMBL" id="QRHA01000006">
    <property type="protein sequence ID" value="RDV25652.1"/>
    <property type="molecule type" value="Genomic_DNA"/>
</dbReference>
<dbReference type="GO" id="GO:0004497">
    <property type="term" value="F:monooxygenase activity"/>
    <property type="evidence" value="ECO:0007669"/>
    <property type="project" value="InterPro"/>
</dbReference>
<sequence>MVKPVDIVILGGGTAGWMSAAALSRLLPASRYRITLVSAPELQTVGVGEATIPHIRYFNQTLGIDENEFIRSVGATYKLAIRFKGWGYEASDYCHGFGYSGERINDIEFHHYFLRAFGRSSEVDYDRFCLASLAARAHRFEYPKQGDSMAGRYGYAFHLDATRYADYLREFSLANGVKHILGKVESVQLSLSGDICSLRLLNGEIIEGDWFLDCSGFSARLIEQELNSGYESWQQWLPCDRAVAGASGAMDSPPTYTLSQTHCAGWRWQIPLQHRTGNGVVYASHEMSDDEAAVLLNRSVEGIDESRLKVLSFLPGKRRKSWQRNCVAIGLSSGFLEPLESTSLYLVQVAIEKFIEYLPADRNCHAERQAFNQFIDIEYERIRDFLILHYHQNGLNSSFWRYCATMALPDSLNLRLQLYDETGHFSGYRQGLFMPVSWVTVALGQGRYPQGIDGRMQKWPKHQIAQELTSYQAKLVSLVGQMSAHKYALGRAGEEGLRYPEASPSLYGFVSG</sequence>
<dbReference type="PANTHER" id="PTHR43747">
    <property type="entry name" value="FAD-BINDING PROTEIN"/>
    <property type="match status" value="1"/>
</dbReference>
<dbReference type="PANTHER" id="PTHR43747:SF4">
    <property type="entry name" value="FLAVIN-DEPENDENT TRYPTOPHAN HALOGENASE"/>
    <property type="match status" value="1"/>
</dbReference>
<feature type="active site" evidence="1">
    <location>
        <position position="78"/>
    </location>
</feature>
<keyword evidence="4" id="KW-1185">Reference proteome</keyword>
<feature type="binding site" evidence="2">
    <location>
        <position position="331"/>
    </location>
    <ligand>
        <name>FAD</name>
        <dbReference type="ChEBI" id="CHEBI:57692"/>
    </ligand>
</feature>
<evidence type="ECO:0000313" key="3">
    <source>
        <dbReference type="EMBL" id="RDV25652.1"/>
    </source>
</evidence>
<evidence type="ECO:0000313" key="4">
    <source>
        <dbReference type="Proteomes" id="UP000256561"/>
    </source>
</evidence>
<dbReference type="Gene3D" id="3.50.50.60">
    <property type="entry name" value="FAD/NAD(P)-binding domain"/>
    <property type="match status" value="1"/>
</dbReference>
<reference evidence="4" key="1">
    <citation type="submission" date="2018-08" db="EMBL/GenBank/DDBJ databases">
        <authorList>
            <person name="Zhang J."/>
            <person name="Du Z.-J."/>
        </authorList>
    </citation>
    <scope>NUCLEOTIDE SEQUENCE [LARGE SCALE GENOMIC DNA]</scope>
    <source>
        <strain evidence="4">KCTC 52655</strain>
    </source>
</reference>
<dbReference type="OrthoDB" id="7178350at2"/>
<dbReference type="InterPro" id="IPR050816">
    <property type="entry name" value="Flavin-dep_Halogenase_NPB"/>
</dbReference>
<dbReference type="Pfam" id="PF04820">
    <property type="entry name" value="Trp_halogenase"/>
    <property type="match status" value="1"/>
</dbReference>
<comment type="caution">
    <text evidence="3">The sequence shown here is derived from an EMBL/GenBank/DDBJ whole genome shotgun (WGS) entry which is preliminary data.</text>
</comment>
<feature type="binding site" evidence="2">
    <location>
        <position position="340"/>
    </location>
    <ligand>
        <name>L-tryptophan</name>
        <dbReference type="ChEBI" id="CHEBI:57912"/>
    </ligand>
</feature>